<geneLocation type="mitochondrion" evidence="2"/>
<evidence type="ECO:0000313" key="2">
    <source>
        <dbReference type="EMBL" id="AEV55757.1"/>
    </source>
</evidence>
<reference evidence="2" key="1">
    <citation type="journal article" date="2012" name="PLoS ONE">
        <title>The Mitochondrial Genome of the Lycophyte Huperzia squarrosa: The Most Archaic Form in Vascular Plants.</title>
        <authorList>
            <person name="Liu Y."/>
            <person name="Wang B."/>
            <person name="Cui P."/>
            <person name="Li L."/>
            <person name="Xue J.Y."/>
            <person name="Yu J."/>
            <person name="Qiu Y.L."/>
        </authorList>
    </citation>
    <scope>NUCLEOTIDE SEQUENCE</scope>
</reference>
<gene>
    <name evidence="2" type="primary">ORF113_2</name>
    <name evidence="2" type="ORF">HusqMp56</name>
</gene>
<dbReference type="AlphaFoldDB" id="H9M850"/>
<keyword evidence="1" id="KW-0472">Membrane</keyword>
<keyword evidence="1" id="KW-0812">Transmembrane</keyword>
<protein>
    <submittedName>
        <fullName evidence="2">Uncharacterized protein</fullName>
    </submittedName>
</protein>
<dbReference type="RefSeq" id="YP_006234297.1">
    <property type="nucleotide sequence ID" value="NC_017755.1"/>
</dbReference>
<sequence length="113" mass="12112">MTFCHSTISNSKISSSVWLAFIAIFGFPFGAVAASSRATRLIKAAPCLPQPSKNQSILLNERTPLLSSTCGVERPPFFTGALKTAQSPYGGSSGFYSYLARVKRKGGYELLGE</sequence>
<name>H9M850_PHLSQ</name>
<keyword evidence="1" id="KW-1133">Transmembrane helix</keyword>
<keyword evidence="2" id="KW-0496">Mitochondrion</keyword>
<dbReference type="GeneID" id="12354387"/>
<organism evidence="2">
    <name type="scientific">Phlegmariurus squarrosus</name>
    <name type="common">Rock tassel fern</name>
    <name type="synonym">Lycopodium squarrosum</name>
    <dbReference type="NCBI Taxonomy" id="73615"/>
    <lineage>
        <taxon>Eukaryota</taxon>
        <taxon>Viridiplantae</taxon>
        <taxon>Streptophyta</taxon>
        <taxon>Embryophyta</taxon>
        <taxon>Tracheophyta</taxon>
        <taxon>Lycopodiopsida</taxon>
        <taxon>Lycopodiales</taxon>
        <taxon>Lycopodiaceae</taxon>
        <taxon>Huperzioideae</taxon>
        <taxon>Phlegmariurus</taxon>
    </lineage>
</organism>
<evidence type="ECO:0000256" key="1">
    <source>
        <dbReference type="SAM" id="Phobius"/>
    </source>
</evidence>
<accession>H9M850</accession>
<dbReference type="EMBL" id="JQ002659">
    <property type="protein sequence ID" value="AEV55757.1"/>
    <property type="molecule type" value="Genomic_DNA"/>
</dbReference>
<proteinExistence type="predicted"/>
<feature type="transmembrane region" description="Helical" evidence="1">
    <location>
        <begin position="16"/>
        <end position="34"/>
    </location>
</feature>